<evidence type="ECO:0000313" key="6">
    <source>
        <dbReference type="EMBL" id="QAV21571.1"/>
    </source>
</evidence>
<protein>
    <submittedName>
        <fullName evidence="6">MarR family transcriptional regulator</fullName>
    </submittedName>
</protein>
<name>A0A410X4N4_9BACL</name>
<dbReference type="GO" id="GO:0003700">
    <property type="term" value="F:DNA-binding transcription factor activity"/>
    <property type="evidence" value="ECO:0007669"/>
    <property type="project" value="InterPro"/>
</dbReference>
<dbReference type="PANTHER" id="PTHR42756">
    <property type="entry name" value="TRANSCRIPTIONAL REGULATOR, MARR"/>
    <property type="match status" value="1"/>
</dbReference>
<evidence type="ECO:0000313" key="8">
    <source>
        <dbReference type="Proteomes" id="UP001527202"/>
    </source>
</evidence>
<organism evidence="6 7">
    <name type="scientific">Paenibacillus chitinolyticus</name>
    <dbReference type="NCBI Taxonomy" id="79263"/>
    <lineage>
        <taxon>Bacteria</taxon>
        <taxon>Bacillati</taxon>
        <taxon>Bacillota</taxon>
        <taxon>Bacilli</taxon>
        <taxon>Bacillales</taxon>
        <taxon>Paenibacillaceae</taxon>
        <taxon>Paenibacillus</taxon>
    </lineage>
</organism>
<dbReference type="Gene3D" id="1.10.10.10">
    <property type="entry name" value="Winged helix-like DNA-binding domain superfamily/Winged helix DNA-binding domain"/>
    <property type="match status" value="1"/>
</dbReference>
<dbReference type="KEGG" id="pchi:PC41400_29520"/>
<evidence type="ECO:0000313" key="7">
    <source>
        <dbReference type="Proteomes" id="UP000288943"/>
    </source>
</evidence>
<dbReference type="GO" id="GO:0003677">
    <property type="term" value="F:DNA binding"/>
    <property type="evidence" value="ECO:0007669"/>
    <property type="project" value="UniProtKB-KW"/>
</dbReference>
<keyword evidence="8" id="KW-1185">Reference proteome</keyword>
<dbReference type="OrthoDB" id="9799663at2"/>
<evidence type="ECO:0000256" key="2">
    <source>
        <dbReference type="ARBA" id="ARBA00023125"/>
    </source>
</evidence>
<dbReference type="InterPro" id="IPR000835">
    <property type="entry name" value="HTH_MarR-typ"/>
</dbReference>
<dbReference type="Pfam" id="PF01047">
    <property type="entry name" value="MarR"/>
    <property type="match status" value="1"/>
</dbReference>
<feature type="domain" description="HTH marR-type" evidence="4">
    <location>
        <begin position="6"/>
        <end position="138"/>
    </location>
</feature>
<dbReference type="CDD" id="cd00090">
    <property type="entry name" value="HTH_ARSR"/>
    <property type="match status" value="1"/>
</dbReference>
<evidence type="ECO:0000256" key="3">
    <source>
        <dbReference type="ARBA" id="ARBA00023163"/>
    </source>
</evidence>
<dbReference type="EMBL" id="JAMDMJ010000017">
    <property type="protein sequence ID" value="MCY9597089.1"/>
    <property type="molecule type" value="Genomic_DNA"/>
</dbReference>
<dbReference type="Proteomes" id="UP001527202">
    <property type="component" value="Unassembled WGS sequence"/>
</dbReference>
<dbReference type="InterPro" id="IPR036388">
    <property type="entry name" value="WH-like_DNA-bd_sf"/>
</dbReference>
<dbReference type="SMART" id="SM00347">
    <property type="entry name" value="HTH_MARR"/>
    <property type="match status" value="1"/>
</dbReference>
<keyword evidence="1" id="KW-0805">Transcription regulation</keyword>
<reference evidence="5 8" key="2">
    <citation type="submission" date="2022-05" db="EMBL/GenBank/DDBJ databases">
        <title>Genome Sequencing of Bee-Associated Microbes.</title>
        <authorList>
            <person name="Dunlap C."/>
        </authorList>
    </citation>
    <scope>NUCLEOTIDE SEQUENCE [LARGE SCALE GENOMIC DNA]</scope>
    <source>
        <strain evidence="5 8">NRRL B-23120</strain>
    </source>
</reference>
<evidence type="ECO:0000256" key="1">
    <source>
        <dbReference type="ARBA" id="ARBA00023015"/>
    </source>
</evidence>
<keyword evidence="3" id="KW-0804">Transcription</keyword>
<evidence type="ECO:0000313" key="5">
    <source>
        <dbReference type="EMBL" id="MCY9597089.1"/>
    </source>
</evidence>
<sequence length="143" mass="16417">MERDMEEHIGLMIHMADLEITSYLKKWLAPIQLAPEQHLVIALLLRQEGLSQNEIAERLSKDKSGITRMLASLENKGFIRRTPSAGDRRSVEVYLTDEGRALKATVEEISSHMRQHLRAGFTAEEAAELKRLLTKVRENVRKR</sequence>
<keyword evidence="2" id="KW-0238">DNA-binding</keyword>
<proteinExistence type="predicted"/>
<dbReference type="PRINTS" id="PR00598">
    <property type="entry name" value="HTHMARR"/>
</dbReference>
<gene>
    <name evidence="5" type="ORF">M5X16_15105</name>
    <name evidence="6" type="ORF">PC41400_29520</name>
</gene>
<dbReference type="RefSeq" id="WP_042235174.1">
    <property type="nucleotide sequence ID" value="NZ_CP026520.1"/>
</dbReference>
<dbReference type="AlphaFoldDB" id="A0A410X4N4"/>
<evidence type="ECO:0000259" key="4">
    <source>
        <dbReference type="PROSITE" id="PS50995"/>
    </source>
</evidence>
<dbReference type="PROSITE" id="PS50995">
    <property type="entry name" value="HTH_MARR_2"/>
    <property type="match status" value="1"/>
</dbReference>
<reference evidence="6 7" key="1">
    <citation type="submission" date="2018-01" db="EMBL/GenBank/DDBJ databases">
        <title>The whole genome sequencing and assembly of Paenibacillus chitinolyticus KCCM 41400 strain.</title>
        <authorList>
            <person name="Kim J.-Y."/>
            <person name="Park M.-K."/>
            <person name="Lee Y.-J."/>
            <person name="Yi H."/>
            <person name="Bahn Y.-S."/>
            <person name="Kim J.F."/>
            <person name="Lee D.-W."/>
        </authorList>
    </citation>
    <scope>NUCLEOTIDE SEQUENCE [LARGE SCALE GENOMIC DNA]</scope>
    <source>
        <strain evidence="6 7">KCCM 41400</strain>
    </source>
</reference>
<dbReference type="Proteomes" id="UP000288943">
    <property type="component" value="Chromosome"/>
</dbReference>
<dbReference type="PANTHER" id="PTHR42756:SF1">
    <property type="entry name" value="TRANSCRIPTIONAL REPRESSOR OF EMRAB OPERON"/>
    <property type="match status" value="1"/>
</dbReference>
<accession>A0A410X4N4</accession>
<dbReference type="SUPFAM" id="SSF46785">
    <property type="entry name" value="Winged helix' DNA-binding domain"/>
    <property type="match status" value="1"/>
</dbReference>
<dbReference type="InterPro" id="IPR011991">
    <property type="entry name" value="ArsR-like_HTH"/>
</dbReference>
<dbReference type="EMBL" id="CP026520">
    <property type="protein sequence ID" value="QAV21571.1"/>
    <property type="molecule type" value="Genomic_DNA"/>
</dbReference>
<dbReference type="GeneID" id="95378937"/>
<dbReference type="InterPro" id="IPR036390">
    <property type="entry name" value="WH_DNA-bd_sf"/>
</dbReference>